<dbReference type="PANTHER" id="PTHR35140:SF1">
    <property type="entry name" value="MITOTIC CHECK POINT PROTEIN BFA1"/>
    <property type="match status" value="1"/>
</dbReference>
<accession>D3BR18</accession>
<dbReference type="RefSeq" id="XP_020427984.1">
    <property type="nucleotide sequence ID" value="XM_020581197.1"/>
</dbReference>
<dbReference type="Proteomes" id="UP000001396">
    <property type="component" value="Unassembled WGS sequence"/>
</dbReference>
<dbReference type="STRING" id="670386.D3BR18"/>
<dbReference type="OMA" id="WDKEMGF"/>
<evidence type="ECO:0000256" key="1">
    <source>
        <dbReference type="SAM" id="MobiDB-lite"/>
    </source>
</evidence>
<feature type="compositionally biased region" description="Low complexity" evidence="1">
    <location>
        <begin position="361"/>
        <end position="393"/>
    </location>
</feature>
<dbReference type="FunCoup" id="D3BR18">
    <property type="interactions" value="805"/>
</dbReference>
<dbReference type="EMBL" id="ADBJ01000050">
    <property type="protein sequence ID" value="EFA75850.1"/>
    <property type="molecule type" value="Genomic_DNA"/>
</dbReference>
<dbReference type="PANTHER" id="PTHR35140">
    <property type="entry name" value="MITOTIC CHECK POINT PROTEIN BFA1"/>
    <property type="match status" value="1"/>
</dbReference>
<proteinExistence type="predicted"/>
<evidence type="ECO:0000313" key="3">
    <source>
        <dbReference type="Proteomes" id="UP000001396"/>
    </source>
</evidence>
<name>D3BR18_HETP5</name>
<feature type="region of interest" description="Disordered" evidence="1">
    <location>
        <begin position="485"/>
        <end position="511"/>
    </location>
</feature>
<protein>
    <submittedName>
        <fullName evidence="2">Uncharacterized protein</fullName>
    </submittedName>
</protein>
<organism evidence="2 3">
    <name type="scientific">Heterostelium pallidum (strain ATCC 26659 / Pp 5 / PN500)</name>
    <name type="common">Cellular slime mold</name>
    <name type="synonym">Polysphondylium pallidum</name>
    <dbReference type="NCBI Taxonomy" id="670386"/>
    <lineage>
        <taxon>Eukaryota</taxon>
        <taxon>Amoebozoa</taxon>
        <taxon>Evosea</taxon>
        <taxon>Eumycetozoa</taxon>
        <taxon>Dictyostelia</taxon>
        <taxon>Acytosteliales</taxon>
        <taxon>Acytosteliaceae</taxon>
        <taxon>Heterostelium</taxon>
    </lineage>
</organism>
<evidence type="ECO:0000313" key="2">
    <source>
        <dbReference type="EMBL" id="EFA75850.1"/>
    </source>
</evidence>
<feature type="compositionally biased region" description="Low complexity" evidence="1">
    <location>
        <begin position="495"/>
        <end position="511"/>
    </location>
</feature>
<gene>
    <name evidence="2" type="ORF">PPL_10421</name>
</gene>
<dbReference type="GeneID" id="31365890"/>
<sequence>MDQHHFNNGGGGSSADTDTTEALKKASIYILEIEQMVKDELAMLEKFYVADHQDVPFEKAINKAKRKFEKRRGPTLIKPLNKKKNRVVVGEMEFDPVAQLWKGNDSDLNNFPRAGAPALITNMGRNEEKVIGNMKWDPKQKEWRGNESDLSKFRTLKPGLITQLNANFGIRVENGMVLDPVSMKWRGNEDDLDVFDAMDDQNNDNTFKEEGEFTLSKKLLESLRESQKLHSNLKGWFPEERDLDDRDHFHSIRQMSIMKLVKNTSRQYYQQQAAGGSGAISIASAVLPSVLQRKAVVDETNDWDDVDFVEEQPSLKLNLKVHQDANDEDDDASQWDKEMGFTSEDDFTASDHGSRVQTPRSNNNNNSNNSGGSSSSNNLSGIFNNSISNNNNSGSGGKQVEEWNDFGSFNADKLSKYKESKDDLSDEDLDFGSLNKSIKKGGSTMKTILASGGSITKTLSNLNANTQSMRRGGTLNNIPPLPTTSTTSAGVAVGSNNSTPLSASSSTTPNSIEEYDDMEVKGPLSLKQKMHSDNFSILEQESALSTSKRSTPTSFANHLEERDIIEEEWPDVHIPMDLGAKRPNDHSRKSPPVGKLGAVEDYGDELSINTNAPLVLKKHLLEDNPFGDESDDDWNDVSFPDNFKASPLQAPIAHSTPSTPLTPLANYNLDNSFTPLSPASLQQVFQPPTSNSPITPFKFVKRSNTNI</sequence>
<reference evidence="2 3" key="1">
    <citation type="journal article" date="2011" name="Genome Res.">
        <title>Phylogeny-wide analysis of social amoeba genomes highlights ancient origins for complex intercellular communication.</title>
        <authorList>
            <person name="Heidel A.J."/>
            <person name="Lawal H.M."/>
            <person name="Felder M."/>
            <person name="Schilde C."/>
            <person name="Helps N.R."/>
            <person name="Tunggal B."/>
            <person name="Rivero F."/>
            <person name="John U."/>
            <person name="Schleicher M."/>
            <person name="Eichinger L."/>
            <person name="Platzer M."/>
            <person name="Noegel A.A."/>
            <person name="Schaap P."/>
            <person name="Gloeckner G."/>
        </authorList>
    </citation>
    <scope>NUCLEOTIDE SEQUENCE [LARGE SCALE GENOMIC DNA]</scope>
    <source>
        <strain evidence="3">ATCC 26659 / Pp 5 / PN500</strain>
    </source>
</reference>
<dbReference type="AlphaFoldDB" id="D3BR18"/>
<feature type="region of interest" description="Disordered" evidence="1">
    <location>
        <begin position="342"/>
        <end position="401"/>
    </location>
</feature>
<dbReference type="InterPro" id="IPR034586">
    <property type="entry name" value="Bfa1/Byr4"/>
</dbReference>
<dbReference type="GO" id="GO:0005096">
    <property type="term" value="F:GTPase activator activity"/>
    <property type="evidence" value="ECO:0007669"/>
    <property type="project" value="InterPro"/>
</dbReference>
<dbReference type="GO" id="GO:0001100">
    <property type="term" value="P:negative regulation of exit from mitosis"/>
    <property type="evidence" value="ECO:0007669"/>
    <property type="project" value="InterPro"/>
</dbReference>
<keyword evidence="3" id="KW-1185">Reference proteome</keyword>
<dbReference type="InParanoid" id="D3BR18"/>
<comment type="caution">
    <text evidence="2">The sequence shown here is derived from an EMBL/GenBank/DDBJ whole genome shotgun (WGS) entry which is preliminary data.</text>
</comment>